<evidence type="ECO:0000313" key="2">
    <source>
        <dbReference type="EMBL" id="KAG2218082.1"/>
    </source>
</evidence>
<name>A0A8H7RXM1_9FUNG</name>
<feature type="region of interest" description="Disordered" evidence="1">
    <location>
        <begin position="67"/>
        <end position="140"/>
    </location>
</feature>
<dbReference type="InterPro" id="IPR051888">
    <property type="entry name" value="UPF0148_domain"/>
</dbReference>
<dbReference type="InterPro" id="IPR009563">
    <property type="entry name" value="SSSCA1"/>
</dbReference>
<dbReference type="Proteomes" id="UP000646827">
    <property type="component" value="Unassembled WGS sequence"/>
</dbReference>
<gene>
    <name evidence="2" type="ORF">INT45_004831</name>
</gene>
<dbReference type="AlphaFoldDB" id="A0A8H7RXM1"/>
<evidence type="ECO:0000313" key="3">
    <source>
        <dbReference type="Proteomes" id="UP000646827"/>
    </source>
</evidence>
<proteinExistence type="predicted"/>
<comment type="caution">
    <text evidence="2">The sequence shown here is derived from an EMBL/GenBank/DDBJ whole genome shotgun (WGS) entry which is preliminary data.</text>
</comment>
<protein>
    <recommendedName>
        <fullName evidence="4">Sjogrens syndrome scleroderma autoantigen 1 family protein</fullName>
    </recommendedName>
</protein>
<dbReference type="PANTHER" id="PTHR16537">
    <property type="entry name" value="SJOEGREN SYNDROME/SCLERODERMA AUTOANTIGEN 1"/>
    <property type="match status" value="1"/>
</dbReference>
<organism evidence="2 3">
    <name type="scientific">Circinella minor</name>
    <dbReference type="NCBI Taxonomy" id="1195481"/>
    <lineage>
        <taxon>Eukaryota</taxon>
        <taxon>Fungi</taxon>
        <taxon>Fungi incertae sedis</taxon>
        <taxon>Mucoromycota</taxon>
        <taxon>Mucoromycotina</taxon>
        <taxon>Mucoromycetes</taxon>
        <taxon>Mucorales</taxon>
        <taxon>Lichtheimiaceae</taxon>
        <taxon>Circinella</taxon>
    </lineage>
</organism>
<dbReference type="Pfam" id="PF06677">
    <property type="entry name" value="Auto_anti-p27"/>
    <property type="match status" value="2"/>
</dbReference>
<feature type="region of interest" description="Disordered" evidence="1">
    <location>
        <begin position="187"/>
        <end position="217"/>
    </location>
</feature>
<dbReference type="EMBL" id="JAEPRB010000253">
    <property type="protein sequence ID" value="KAG2218082.1"/>
    <property type="molecule type" value="Genomic_DNA"/>
</dbReference>
<feature type="compositionally biased region" description="Basic and acidic residues" evidence="1">
    <location>
        <begin position="192"/>
        <end position="212"/>
    </location>
</feature>
<accession>A0A8H7RXM1</accession>
<feature type="compositionally biased region" description="Low complexity" evidence="1">
    <location>
        <begin position="96"/>
        <end position="112"/>
    </location>
</feature>
<dbReference type="PANTHER" id="PTHR16537:SF1">
    <property type="entry name" value="PROTEIN ZNRD2"/>
    <property type="match status" value="1"/>
</dbReference>
<reference evidence="2 3" key="1">
    <citation type="submission" date="2020-12" db="EMBL/GenBank/DDBJ databases">
        <title>Metabolic potential, ecology and presence of endohyphal bacteria is reflected in genomic diversity of Mucoromycotina.</title>
        <authorList>
            <person name="Muszewska A."/>
            <person name="Okrasinska A."/>
            <person name="Steczkiewicz K."/>
            <person name="Drgas O."/>
            <person name="Orlowska M."/>
            <person name="Perlinska-Lenart U."/>
            <person name="Aleksandrzak-Piekarczyk T."/>
            <person name="Szatraj K."/>
            <person name="Zielenkiewicz U."/>
            <person name="Pilsyk S."/>
            <person name="Malc E."/>
            <person name="Mieczkowski P."/>
            <person name="Kruszewska J.S."/>
            <person name="Biernat P."/>
            <person name="Pawlowska J."/>
        </authorList>
    </citation>
    <scope>NUCLEOTIDE SEQUENCE [LARGE SCALE GENOMIC DNA]</scope>
    <source>
        <strain evidence="2 3">CBS 142.35</strain>
    </source>
</reference>
<evidence type="ECO:0008006" key="4">
    <source>
        <dbReference type="Google" id="ProtNLM"/>
    </source>
</evidence>
<evidence type="ECO:0000256" key="1">
    <source>
        <dbReference type="SAM" id="MobiDB-lite"/>
    </source>
</evidence>
<feature type="compositionally biased region" description="Basic and acidic residues" evidence="1">
    <location>
        <begin position="125"/>
        <end position="135"/>
    </location>
</feature>
<keyword evidence="3" id="KW-1185">Reference proteome</keyword>
<dbReference type="OrthoDB" id="28939at2759"/>
<sequence>MLQNPSLNQNSNDSTDDSDAMSLLSTFMLQGWVMTDQACTVPGCPVPIMRSKDGSIRFCVKHDTLPTTSASGSGAKKPSNTTTTGTTTTSSRPVIPQQTSTTSTLSTPSSTLVEKQSAPAENDEYAERERRREQSSKASQLIGQKLLQRWTLLNETCPNSSCYGIPLMRDSSKHIVCVICDRTYNDDLEPDNIQHMDNAKETEDEPTEYKDEPTDDEDRIETDLESYVVAPLSAPTIERKQQGQQKQKQQEEDEVLFPKVNNYTSPIANKMRSLLSQVEHTSDPIELKQLFEAIEAGANAIKACSEASSAIHKIK</sequence>